<proteinExistence type="predicted"/>
<dbReference type="Gene3D" id="2.60.120.260">
    <property type="entry name" value="Galactose-binding domain-like"/>
    <property type="match status" value="1"/>
</dbReference>
<dbReference type="AlphaFoldDB" id="A0A0B6Z9D3"/>
<protein>
    <submittedName>
        <fullName evidence="1">Uncharacterized protein</fullName>
    </submittedName>
</protein>
<organism evidence="1">
    <name type="scientific">Arion vulgaris</name>
    <dbReference type="NCBI Taxonomy" id="1028688"/>
    <lineage>
        <taxon>Eukaryota</taxon>
        <taxon>Metazoa</taxon>
        <taxon>Spiralia</taxon>
        <taxon>Lophotrochozoa</taxon>
        <taxon>Mollusca</taxon>
        <taxon>Gastropoda</taxon>
        <taxon>Heterobranchia</taxon>
        <taxon>Euthyneura</taxon>
        <taxon>Panpulmonata</taxon>
        <taxon>Eupulmonata</taxon>
        <taxon>Stylommatophora</taxon>
        <taxon>Helicina</taxon>
        <taxon>Arionoidea</taxon>
        <taxon>Arionidae</taxon>
        <taxon>Arion</taxon>
    </lineage>
</organism>
<dbReference type="InterPro" id="IPR051941">
    <property type="entry name" value="BG_Antigen-Binding_Lectin"/>
</dbReference>
<name>A0A0B6Z9D3_9EUPU</name>
<accession>A0A0B6Z9D3</accession>
<feature type="non-terminal residue" evidence="1">
    <location>
        <position position="1"/>
    </location>
</feature>
<dbReference type="EMBL" id="HACG01018077">
    <property type="protein sequence ID" value="CEK64942.1"/>
    <property type="molecule type" value="Transcribed_RNA"/>
</dbReference>
<dbReference type="SUPFAM" id="SSF49785">
    <property type="entry name" value="Galactose-binding domain-like"/>
    <property type="match status" value="1"/>
</dbReference>
<sequence length="68" mass="7552">RNVALRQNAKQSSTFLTDGKSNAVAKNAVDGNINNDISLGRCTHTNTGDRKPNWNVALSYPHMIHRYV</sequence>
<dbReference type="PANTHER" id="PTHR45713:SF6">
    <property type="entry name" value="F5_8 TYPE C DOMAIN-CONTAINING PROTEIN"/>
    <property type="match status" value="1"/>
</dbReference>
<evidence type="ECO:0000313" key="1">
    <source>
        <dbReference type="EMBL" id="CEK64942.1"/>
    </source>
</evidence>
<feature type="non-terminal residue" evidence="1">
    <location>
        <position position="68"/>
    </location>
</feature>
<gene>
    <name evidence="1" type="primary">ORF53400</name>
</gene>
<dbReference type="PANTHER" id="PTHR45713">
    <property type="entry name" value="FTP DOMAIN-CONTAINING PROTEIN"/>
    <property type="match status" value="1"/>
</dbReference>
<reference evidence="1" key="1">
    <citation type="submission" date="2014-12" db="EMBL/GenBank/DDBJ databases">
        <title>Insight into the proteome of Arion vulgaris.</title>
        <authorList>
            <person name="Aradska J."/>
            <person name="Bulat T."/>
            <person name="Smidak R."/>
            <person name="Sarate P."/>
            <person name="Gangsoo J."/>
            <person name="Sialana F."/>
            <person name="Bilban M."/>
            <person name="Lubec G."/>
        </authorList>
    </citation>
    <scope>NUCLEOTIDE SEQUENCE</scope>
    <source>
        <tissue evidence="1">Skin</tissue>
    </source>
</reference>
<dbReference type="InterPro" id="IPR008979">
    <property type="entry name" value="Galactose-bd-like_sf"/>
</dbReference>